<reference evidence="2" key="2">
    <citation type="submission" date="2025-09" db="UniProtKB">
        <authorList>
            <consortium name="Ensembl"/>
        </authorList>
    </citation>
    <scope>IDENTIFICATION</scope>
</reference>
<name>A0A8C5QWN4_9ANUR</name>
<keyword evidence="3" id="KW-1185">Reference proteome</keyword>
<sequence length="682" mass="78668">MKILQLITRMSSQLQTPRCLCPSVSTLRVVYGSHILDFAYYRFFTTQHYCTTVRKQYKVPRNERVRIRAAEPENPSRDTLDCTEDDFGALSQKYSSRAAFRKTSPELKNLRYVEEENEEETEPVKRISRKNTPYWYFLQCKTKIKEGKLAEALELFETKMLKEERLQPEESNYTILIGGCGRAGYVKKAFRLYSDMKKRGLEPTEPTFTALFNACAESPWKDSGLQNALKLRQELKNKNIELNIITYRSLMKVCAMCAGLQSCLDILKETVQKGHFATTDTFNILLMGCIEEKTEGFRYALQVWQQMLRLGLKPNSNTYDLLLRAIKECGIGDSKVAFDVLLRPWEEESQVKHRMGTKKQGKQEHTVGQITDHQVDMFKQQLYLEKKTQPRQSNERGINGQSTLEPHVEKSISPIVAKDLVPFHPETVTQITKPHLPNLLKPNVEKHMVVSLGNVTEPSDRLSLVGEMEGIFQMMQEDQVVPTIKTLTLLADIIKPDSHSESNLISIMESMKLKADLTFFNVLVKKRSKMFNLASAKELLPVLAKRGIAPDIKTFCHLAAACHKKEEGLQLLEDMVNAGVKPNNYIYSTLIKVATKRLDYVYLIEIIRNMKRRNVAPNEVVIRQLEFAAQYPPNFDRRQEKNVYLEKIDGFRAYYNRWLGWMAAEETPHPWEKYKKQKAAGH</sequence>
<dbReference type="Proteomes" id="UP000694569">
    <property type="component" value="Unplaced"/>
</dbReference>
<dbReference type="Pfam" id="PF13041">
    <property type="entry name" value="PPR_2"/>
    <property type="match status" value="1"/>
</dbReference>
<accession>A0A8C5QWN4</accession>
<dbReference type="Ensembl" id="ENSLLET00000045567.1">
    <property type="protein sequence ID" value="ENSLLEP00000043818.1"/>
    <property type="gene ID" value="ENSLLEG00000027843.1"/>
</dbReference>
<dbReference type="PANTHER" id="PTHR24014">
    <property type="entry name" value="2-OXOGLUTARATE AND IRON-DEPENDENT OXYGENASE DOMAIN-CONTAINING PROTEIN 2"/>
    <property type="match status" value="1"/>
</dbReference>
<dbReference type="FunFam" id="1.25.40.10:FF:000638">
    <property type="entry name" value="Pentatricopeptide repeat domain 1"/>
    <property type="match status" value="1"/>
</dbReference>
<protein>
    <submittedName>
        <fullName evidence="2">Pentatricopeptide repeat domain 1</fullName>
    </submittedName>
</protein>
<dbReference type="GO" id="GO:0005759">
    <property type="term" value="C:mitochondrial matrix"/>
    <property type="evidence" value="ECO:0007669"/>
    <property type="project" value="TreeGrafter"/>
</dbReference>
<dbReference type="GeneTree" id="ENSGT00940000153974"/>
<feature type="repeat" description="PPR" evidence="1">
    <location>
        <begin position="169"/>
        <end position="203"/>
    </location>
</feature>
<proteinExistence type="predicted"/>
<dbReference type="GO" id="GO:0042780">
    <property type="term" value="P:tRNA 3'-end processing"/>
    <property type="evidence" value="ECO:0007669"/>
    <property type="project" value="TreeGrafter"/>
</dbReference>
<evidence type="ECO:0000256" key="1">
    <source>
        <dbReference type="PROSITE-ProRule" id="PRU00708"/>
    </source>
</evidence>
<evidence type="ECO:0000313" key="2">
    <source>
        <dbReference type="Ensembl" id="ENSLLEP00000043818.1"/>
    </source>
</evidence>
<dbReference type="InterPro" id="IPR011990">
    <property type="entry name" value="TPR-like_helical_dom_sf"/>
</dbReference>
<dbReference type="PROSITE" id="PS51375">
    <property type="entry name" value="PPR"/>
    <property type="match status" value="2"/>
</dbReference>
<dbReference type="NCBIfam" id="TIGR00756">
    <property type="entry name" value="PPR"/>
    <property type="match status" value="1"/>
</dbReference>
<dbReference type="AlphaFoldDB" id="A0A8C5QWN4"/>
<dbReference type="Pfam" id="PF13812">
    <property type="entry name" value="PPR_3"/>
    <property type="match status" value="2"/>
</dbReference>
<dbReference type="OrthoDB" id="185373at2759"/>
<dbReference type="InterPro" id="IPR002885">
    <property type="entry name" value="PPR_rpt"/>
</dbReference>
<gene>
    <name evidence="2" type="primary">PTCD1</name>
</gene>
<feature type="repeat" description="PPR" evidence="1">
    <location>
        <begin position="278"/>
        <end position="314"/>
    </location>
</feature>
<dbReference type="GO" id="GO:0000049">
    <property type="term" value="F:tRNA binding"/>
    <property type="evidence" value="ECO:0007669"/>
    <property type="project" value="TreeGrafter"/>
</dbReference>
<dbReference type="PANTHER" id="PTHR24014:SF6">
    <property type="entry name" value="PENTATRICOPEPTIDE REPEAT-CONTAINING PROTEIN 1, MITOCHONDRIAL"/>
    <property type="match status" value="1"/>
</dbReference>
<evidence type="ECO:0000313" key="3">
    <source>
        <dbReference type="Proteomes" id="UP000694569"/>
    </source>
</evidence>
<organism evidence="2 3">
    <name type="scientific">Leptobrachium leishanense</name>
    <name type="common">Leishan spiny toad</name>
    <dbReference type="NCBI Taxonomy" id="445787"/>
    <lineage>
        <taxon>Eukaryota</taxon>
        <taxon>Metazoa</taxon>
        <taxon>Chordata</taxon>
        <taxon>Craniata</taxon>
        <taxon>Vertebrata</taxon>
        <taxon>Euteleostomi</taxon>
        <taxon>Amphibia</taxon>
        <taxon>Batrachia</taxon>
        <taxon>Anura</taxon>
        <taxon>Pelobatoidea</taxon>
        <taxon>Megophryidae</taxon>
        <taxon>Leptobrachium</taxon>
    </lineage>
</organism>
<reference evidence="2" key="1">
    <citation type="submission" date="2025-08" db="UniProtKB">
        <authorList>
            <consortium name="Ensembl"/>
        </authorList>
    </citation>
    <scope>IDENTIFICATION</scope>
</reference>
<dbReference type="Gene3D" id="1.25.40.10">
    <property type="entry name" value="Tetratricopeptide repeat domain"/>
    <property type="match status" value="3"/>
</dbReference>